<comment type="similarity">
    <text evidence="2">Belongs to the ACC deaminase/D-cysteine desulfhydrase family.</text>
</comment>
<gene>
    <name evidence="7" type="ORF">FHX71_002904</name>
</gene>
<evidence type="ECO:0000256" key="3">
    <source>
        <dbReference type="ARBA" id="ARBA00022898"/>
    </source>
</evidence>
<keyword evidence="7" id="KW-0378">Hydrolase</keyword>
<evidence type="ECO:0000256" key="1">
    <source>
        <dbReference type="ARBA" id="ARBA00001933"/>
    </source>
</evidence>
<comment type="caution">
    <text evidence="7">The sequence shown here is derived from an EMBL/GenBank/DDBJ whole genome shotgun (WGS) entry which is preliminary data.</text>
</comment>
<reference evidence="7 8" key="1">
    <citation type="submission" date="2020-07" db="EMBL/GenBank/DDBJ databases">
        <title>Sequencing the genomes of 1000 actinobacteria strains.</title>
        <authorList>
            <person name="Klenk H.-P."/>
        </authorList>
    </citation>
    <scope>NUCLEOTIDE SEQUENCE [LARGE SCALE GENOMIC DNA]</scope>
    <source>
        <strain evidence="7 8">DSM 44121</strain>
    </source>
</reference>
<name>A0A7W3PEV0_9MICO</name>
<organism evidence="7 8">
    <name type="scientific">Promicromonospora sukumoe</name>
    <dbReference type="NCBI Taxonomy" id="88382"/>
    <lineage>
        <taxon>Bacteria</taxon>
        <taxon>Bacillati</taxon>
        <taxon>Actinomycetota</taxon>
        <taxon>Actinomycetes</taxon>
        <taxon>Micrococcales</taxon>
        <taxon>Promicromonosporaceae</taxon>
        <taxon>Promicromonospora</taxon>
    </lineage>
</organism>
<evidence type="ECO:0000313" key="7">
    <source>
        <dbReference type="EMBL" id="MBA8808962.1"/>
    </source>
</evidence>
<dbReference type="EC" id="3.5.99.7" evidence="7"/>
<dbReference type="AlphaFoldDB" id="A0A7W3PEV0"/>
<feature type="active site" description="Nucleophile" evidence="4">
    <location>
        <position position="70"/>
    </location>
</feature>
<feature type="domain" description="Tryptophan synthase beta chain-like PALP" evidence="6">
    <location>
        <begin position="19"/>
        <end position="290"/>
    </location>
</feature>
<dbReference type="GO" id="GO:0008660">
    <property type="term" value="F:1-aminocyclopropane-1-carboxylate deaminase activity"/>
    <property type="evidence" value="ECO:0007669"/>
    <property type="project" value="UniProtKB-EC"/>
</dbReference>
<dbReference type="GO" id="GO:1901605">
    <property type="term" value="P:alpha-amino acid metabolic process"/>
    <property type="evidence" value="ECO:0007669"/>
    <property type="project" value="UniProtKB-ARBA"/>
</dbReference>
<dbReference type="PIRSF" id="PIRSF006278">
    <property type="entry name" value="ACCD_DCysDesulf"/>
    <property type="match status" value="1"/>
</dbReference>
<dbReference type="Gene3D" id="3.40.50.1100">
    <property type="match status" value="2"/>
</dbReference>
<dbReference type="GO" id="GO:0019148">
    <property type="term" value="F:D-cysteine desulfhydrase activity"/>
    <property type="evidence" value="ECO:0007669"/>
    <property type="project" value="TreeGrafter"/>
</dbReference>
<evidence type="ECO:0000256" key="4">
    <source>
        <dbReference type="PIRSR" id="PIRSR006278-1"/>
    </source>
</evidence>
<dbReference type="RefSeq" id="WP_182617424.1">
    <property type="nucleotide sequence ID" value="NZ_BAAATF010000003.1"/>
</dbReference>
<dbReference type="PANTHER" id="PTHR43780:SF2">
    <property type="entry name" value="1-AMINOCYCLOPROPANE-1-CARBOXYLATE DEAMINASE-RELATED"/>
    <property type="match status" value="1"/>
</dbReference>
<dbReference type="Pfam" id="PF00291">
    <property type="entry name" value="PALP"/>
    <property type="match status" value="1"/>
</dbReference>
<accession>A0A7W3PEV0</accession>
<evidence type="ECO:0000313" key="8">
    <source>
        <dbReference type="Proteomes" id="UP000540568"/>
    </source>
</evidence>
<keyword evidence="3 5" id="KW-0663">Pyridoxal phosphate</keyword>
<proteinExistence type="inferred from homology"/>
<dbReference type="Proteomes" id="UP000540568">
    <property type="component" value="Unassembled WGS sequence"/>
</dbReference>
<dbReference type="EMBL" id="JACGWV010000001">
    <property type="protein sequence ID" value="MBA8808962.1"/>
    <property type="molecule type" value="Genomic_DNA"/>
</dbReference>
<comment type="cofactor">
    <cofactor evidence="1">
        <name>pyridoxal 5'-phosphate</name>
        <dbReference type="ChEBI" id="CHEBI:597326"/>
    </cofactor>
</comment>
<sequence length="299" mass="32062">MSVPALLLPSPVEVLDDERLDAAGVRLLLKRDDLIHPDLPGNKWRKLKYNLEAARTAGASKLLTFGGAYSNHVRAVAAAGALFGFETIGVIRGEAYDPLNPSLQFAVDHGMRLTYLDRQTYRRKTDREVTDRLHAEFGDFYLVPEGGSNALAVRGCAEMVGEITEGFDVVCCGVGTGGTLAGLAAGLGPGQRALGFSSLKGGGFLSDDVAALQRDALGEATVNWQVETGYHFGGYAKSTPELGAFVDDFLGRHGLRLDWVYVAKMMYGIYDLAAKGEFPVGTRIVAVITGPDFDTQARS</sequence>
<dbReference type="SUPFAM" id="SSF53686">
    <property type="entry name" value="Tryptophan synthase beta subunit-like PLP-dependent enzymes"/>
    <property type="match status" value="1"/>
</dbReference>
<protein>
    <submittedName>
        <fullName evidence="7">1-aminocyclopropane-1-carboxylate deaminase</fullName>
        <ecNumber evidence="7">3.5.99.7</ecNumber>
    </submittedName>
</protein>
<evidence type="ECO:0000256" key="2">
    <source>
        <dbReference type="ARBA" id="ARBA00008639"/>
    </source>
</evidence>
<dbReference type="InterPro" id="IPR027278">
    <property type="entry name" value="ACCD_DCysDesulf"/>
</dbReference>
<evidence type="ECO:0000259" key="6">
    <source>
        <dbReference type="Pfam" id="PF00291"/>
    </source>
</evidence>
<dbReference type="InterPro" id="IPR036052">
    <property type="entry name" value="TrpB-like_PALP_sf"/>
</dbReference>
<evidence type="ECO:0000256" key="5">
    <source>
        <dbReference type="PIRSR" id="PIRSR006278-2"/>
    </source>
</evidence>
<feature type="modified residue" description="N6-(pyridoxal phosphate)lysine" evidence="5">
    <location>
        <position position="43"/>
    </location>
</feature>
<keyword evidence="8" id="KW-1185">Reference proteome</keyword>
<dbReference type="InterPro" id="IPR001926">
    <property type="entry name" value="TrpB-like_PALP"/>
</dbReference>
<dbReference type="PANTHER" id="PTHR43780">
    <property type="entry name" value="1-AMINOCYCLOPROPANE-1-CARBOXYLATE DEAMINASE-RELATED"/>
    <property type="match status" value="1"/>
</dbReference>